<dbReference type="Pfam" id="PF08773">
    <property type="entry name" value="CathepsinC_exc"/>
    <property type="match status" value="1"/>
</dbReference>
<dbReference type="Proteomes" id="UP001431209">
    <property type="component" value="Unassembled WGS sequence"/>
</dbReference>
<feature type="domain" description="Peptidase C1A papain C-terminal" evidence="11">
    <location>
        <begin position="236"/>
        <end position="464"/>
    </location>
</feature>
<dbReference type="AlphaFoldDB" id="A0AAW2ZGZ3"/>
<feature type="chain" id="PRO_5043722042" description="Dipeptidyl peptidase 1" evidence="10">
    <location>
        <begin position="20"/>
        <end position="467"/>
    </location>
</feature>
<dbReference type="InterPro" id="IPR025660">
    <property type="entry name" value="Pept_his_AS"/>
</dbReference>
<gene>
    <name evidence="12" type="ORF">AKO1_015743</name>
</gene>
<dbReference type="InterPro" id="IPR000668">
    <property type="entry name" value="Peptidase_C1A_C"/>
</dbReference>
<dbReference type="InterPro" id="IPR038765">
    <property type="entry name" value="Papain-like_cys_pep_sf"/>
</dbReference>
<evidence type="ECO:0000256" key="2">
    <source>
        <dbReference type="ARBA" id="ARBA00008455"/>
    </source>
</evidence>
<dbReference type="Gene3D" id="3.90.70.10">
    <property type="entry name" value="Cysteine proteinases"/>
    <property type="match status" value="1"/>
</dbReference>
<dbReference type="PRINTS" id="PR00705">
    <property type="entry name" value="PAPAIN"/>
</dbReference>
<evidence type="ECO:0000259" key="11">
    <source>
        <dbReference type="SMART" id="SM00645"/>
    </source>
</evidence>
<protein>
    <recommendedName>
        <fullName evidence="4">Dipeptidyl peptidase 1</fullName>
    </recommendedName>
    <alternativeName>
        <fullName evidence="6">Cathepsin C</fullName>
    </alternativeName>
    <alternativeName>
        <fullName evidence="5">Cathepsin J</fullName>
    </alternativeName>
    <alternativeName>
        <fullName evidence="8">Dipeptidyl peptidase I</fullName>
    </alternativeName>
    <alternativeName>
        <fullName evidence="7">Dipeptidyl transferase</fullName>
    </alternativeName>
</protein>
<evidence type="ECO:0000256" key="3">
    <source>
        <dbReference type="ARBA" id="ARBA00011610"/>
    </source>
</evidence>
<accession>A0AAW2ZGZ3</accession>
<dbReference type="PANTHER" id="PTHR12411">
    <property type="entry name" value="CYSTEINE PROTEASE FAMILY C1-RELATED"/>
    <property type="match status" value="1"/>
</dbReference>
<evidence type="ECO:0000256" key="1">
    <source>
        <dbReference type="ARBA" id="ARBA00001923"/>
    </source>
</evidence>
<comment type="caution">
    <text evidence="12">The sequence shown here is derived from an EMBL/GenBank/DDBJ whole genome shotgun (WGS) entry which is preliminary data.</text>
</comment>
<dbReference type="SUPFAM" id="SSF54001">
    <property type="entry name" value="Cysteine proteinases"/>
    <property type="match status" value="1"/>
</dbReference>
<keyword evidence="10" id="KW-0732">Signal</keyword>
<dbReference type="Pfam" id="PF00112">
    <property type="entry name" value="Peptidase_C1"/>
    <property type="match status" value="1"/>
</dbReference>
<dbReference type="PROSITE" id="PS00139">
    <property type="entry name" value="THIOL_PROTEASE_CYS"/>
    <property type="match status" value="1"/>
</dbReference>
<evidence type="ECO:0000256" key="7">
    <source>
        <dbReference type="ARBA" id="ARBA00030778"/>
    </source>
</evidence>
<dbReference type="SUPFAM" id="SSF75001">
    <property type="entry name" value="Dipeptidyl peptidase I (cathepsin C), exclusion domain"/>
    <property type="match status" value="1"/>
</dbReference>
<evidence type="ECO:0000256" key="10">
    <source>
        <dbReference type="SAM" id="SignalP"/>
    </source>
</evidence>
<evidence type="ECO:0000256" key="5">
    <source>
        <dbReference type="ARBA" id="ARBA00029762"/>
    </source>
</evidence>
<proteinExistence type="inferred from homology"/>
<comment type="subunit">
    <text evidence="3">Tetramer of heterotrimers consisting of exclusion domain, heavy- and light chains.</text>
</comment>
<comment type="similarity">
    <text evidence="2">Belongs to the peptidase C1 family.</text>
</comment>
<dbReference type="InterPro" id="IPR013128">
    <property type="entry name" value="Peptidase_C1A"/>
</dbReference>
<feature type="signal peptide" evidence="10">
    <location>
        <begin position="1"/>
        <end position="19"/>
    </location>
</feature>
<comment type="cofactor">
    <cofactor evidence="1">
        <name>chloride</name>
        <dbReference type="ChEBI" id="CHEBI:17996"/>
    </cofactor>
</comment>
<evidence type="ECO:0000313" key="12">
    <source>
        <dbReference type="EMBL" id="KAL0488577.1"/>
    </source>
</evidence>
<evidence type="ECO:0000256" key="6">
    <source>
        <dbReference type="ARBA" id="ARBA00029779"/>
    </source>
</evidence>
<evidence type="ECO:0000256" key="4">
    <source>
        <dbReference type="ARBA" id="ARBA00014709"/>
    </source>
</evidence>
<dbReference type="InterPro" id="IPR000169">
    <property type="entry name" value="Pept_cys_AS"/>
</dbReference>
<evidence type="ECO:0000256" key="9">
    <source>
        <dbReference type="ARBA" id="ARBA00045556"/>
    </source>
</evidence>
<reference evidence="12 13" key="1">
    <citation type="submission" date="2024-03" db="EMBL/GenBank/DDBJ databases">
        <title>The Acrasis kona genome and developmental transcriptomes reveal deep origins of eukaryotic multicellular pathways.</title>
        <authorList>
            <person name="Sheikh S."/>
            <person name="Fu C.-J."/>
            <person name="Brown M.W."/>
            <person name="Baldauf S.L."/>
        </authorList>
    </citation>
    <scope>NUCLEOTIDE SEQUENCE [LARGE SCALE GENOMIC DNA]</scope>
    <source>
        <strain evidence="12 13">ATCC MYA-3509</strain>
    </source>
</reference>
<sequence>MKTILFAVFFFALALSAFADLPTHCVIDQVLGEWTFSLTKDTYDNTVVKKYPLDSTPEFTETLKVTLAEPDVATLADGTKGRWTLIYDEGFDIFVGNKIYFAFFNYTKSGSVVTSHCDRTFTGWYHDDQVGAKNWGAFRGVKSGANGITTYVEDIKPKQTNAIFRNDVDYINKINNIQSEWTAAYQPQFEGMPLEKLIRMSGTKTVTREKRLAHKAHMDRMRPHRELRNTVSVSDFPKEFDWRNVSGVDYVSPVRDQASCGSCYIFAAAGMFEARTRIKSKLQKRDIVSTQEIVSCSDYSQGCDGGFPYLVSKYAEDFGTVREECYPYEGFTGKCKASKCPSEKRDYQTEYKYVGDYYGGSDEASMMKDVYENGPQAVGFEVYRDLMSYRSGVYSHKKTNELDGSHPWEETNHAVLVVGWGELNGVKYWAVKNSWNQRWGNKGYFFIKRGTDECGIESLAVSAVPVL</sequence>
<dbReference type="PROSITE" id="PS00639">
    <property type="entry name" value="THIOL_PROTEASE_HIS"/>
    <property type="match status" value="1"/>
</dbReference>
<organism evidence="12 13">
    <name type="scientific">Acrasis kona</name>
    <dbReference type="NCBI Taxonomy" id="1008807"/>
    <lineage>
        <taxon>Eukaryota</taxon>
        <taxon>Discoba</taxon>
        <taxon>Heterolobosea</taxon>
        <taxon>Tetramitia</taxon>
        <taxon>Eutetramitia</taxon>
        <taxon>Acrasidae</taxon>
        <taxon>Acrasis</taxon>
    </lineage>
</organism>
<dbReference type="InterPro" id="IPR014882">
    <property type="entry name" value="CathepsinC_exc"/>
</dbReference>
<dbReference type="GO" id="GO:0008234">
    <property type="term" value="F:cysteine-type peptidase activity"/>
    <property type="evidence" value="ECO:0007669"/>
    <property type="project" value="InterPro"/>
</dbReference>
<dbReference type="SMART" id="SM00645">
    <property type="entry name" value="Pept_C1"/>
    <property type="match status" value="1"/>
</dbReference>
<dbReference type="GO" id="GO:0006508">
    <property type="term" value="P:proteolysis"/>
    <property type="evidence" value="ECO:0007669"/>
    <property type="project" value="InterPro"/>
</dbReference>
<comment type="function">
    <text evidence="9">Thiol protease. Has dipeptidylpeptidase activity. Active against a broad range of dipeptide substrates composed of both polar and hydrophobic amino acids. Proline cannot occupy the P1 position and arginine cannot occupy the P2 position of the substrate. Can act as both an exopeptidase and endopeptidase. Activates serine proteases such as elastase, cathepsin G and granzymes A and B.</text>
</comment>
<name>A0AAW2ZGZ3_9EUKA</name>
<dbReference type="InterPro" id="IPR036496">
    <property type="entry name" value="CathepsinC_exc_dom_sf"/>
</dbReference>
<evidence type="ECO:0000256" key="8">
    <source>
        <dbReference type="ARBA" id="ARBA00032961"/>
    </source>
</evidence>
<dbReference type="EMBL" id="JAOPGA020001450">
    <property type="protein sequence ID" value="KAL0488577.1"/>
    <property type="molecule type" value="Genomic_DNA"/>
</dbReference>
<evidence type="ECO:0000313" key="13">
    <source>
        <dbReference type="Proteomes" id="UP001431209"/>
    </source>
</evidence>
<keyword evidence="13" id="KW-1185">Reference proteome</keyword>
<dbReference type="Gene3D" id="2.40.128.80">
    <property type="entry name" value="Cathepsin C, exclusion domain"/>
    <property type="match status" value="1"/>
</dbReference>